<evidence type="ECO:0008006" key="6">
    <source>
        <dbReference type="Google" id="ProtNLM"/>
    </source>
</evidence>
<evidence type="ECO:0000256" key="2">
    <source>
        <dbReference type="ARBA" id="ARBA00023043"/>
    </source>
</evidence>
<dbReference type="SMART" id="SM00248">
    <property type="entry name" value="ANK"/>
    <property type="match status" value="9"/>
</dbReference>
<dbReference type="PRINTS" id="PR01415">
    <property type="entry name" value="ANKYRIN"/>
</dbReference>
<feature type="repeat" description="ANK" evidence="3">
    <location>
        <begin position="271"/>
        <end position="303"/>
    </location>
</feature>
<accession>A0AAE1M4N7</accession>
<dbReference type="PROSITE" id="PS50088">
    <property type="entry name" value="ANK_REPEAT"/>
    <property type="match status" value="7"/>
</dbReference>
<dbReference type="Gene3D" id="1.25.40.20">
    <property type="entry name" value="Ankyrin repeat-containing domain"/>
    <property type="match status" value="4"/>
</dbReference>
<dbReference type="InterPro" id="IPR002110">
    <property type="entry name" value="Ankyrin_rpt"/>
</dbReference>
<feature type="repeat" description="ANK" evidence="3">
    <location>
        <begin position="433"/>
        <end position="465"/>
    </location>
</feature>
<keyword evidence="2 3" id="KW-0040">ANK repeat</keyword>
<gene>
    <name evidence="4" type="ORF">Triagg1_3264</name>
</gene>
<dbReference type="PROSITE" id="PS50297">
    <property type="entry name" value="ANK_REP_REGION"/>
    <property type="match status" value="6"/>
</dbReference>
<evidence type="ECO:0000313" key="4">
    <source>
        <dbReference type="EMBL" id="KAK4078248.1"/>
    </source>
</evidence>
<feature type="repeat" description="ANK" evidence="3">
    <location>
        <begin position="372"/>
        <end position="404"/>
    </location>
</feature>
<name>A0AAE1M4N7_9HYPO</name>
<reference evidence="4" key="1">
    <citation type="submission" date="2023-11" db="EMBL/GenBank/DDBJ databases">
        <title>The genome sequences of three competitors of mushroom-forming fungi.</title>
        <authorList>
            <person name="Beijen E."/>
            <person name="Ohm R.A."/>
        </authorList>
    </citation>
    <scope>NUCLEOTIDE SEQUENCE</scope>
    <source>
        <strain evidence="4">CBS 100526</strain>
    </source>
</reference>
<dbReference type="Pfam" id="PF12796">
    <property type="entry name" value="Ank_2"/>
    <property type="match status" value="5"/>
</dbReference>
<dbReference type="EMBL" id="JAWRVG010000009">
    <property type="protein sequence ID" value="KAK4078248.1"/>
    <property type="molecule type" value="Genomic_DNA"/>
</dbReference>
<feature type="repeat" description="ANK" evidence="3">
    <location>
        <begin position="310"/>
        <end position="342"/>
    </location>
</feature>
<dbReference type="PANTHER" id="PTHR24126">
    <property type="entry name" value="ANKYRIN REPEAT, PH AND SEC7 DOMAIN CONTAINING PROTEIN SECG-RELATED"/>
    <property type="match status" value="1"/>
</dbReference>
<dbReference type="GeneID" id="87917442"/>
<dbReference type="PANTHER" id="PTHR24126:SF14">
    <property type="entry name" value="ANK_REP_REGION DOMAIN-CONTAINING PROTEIN"/>
    <property type="match status" value="1"/>
</dbReference>
<keyword evidence="5" id="KW-1185">Reference proteome</keyword>
<comment type="caution">
    <text evidence="4">The sequence shown here is derived from an EMBL/GenBank/DDBJ whole genome shotgun (WGS) entry which is preliminary data.</text>
</comment>
<keyword evidence="1" id="KW-0677">Repeat</keyword>
<feature type="repeat" description="ANK" evidence="3">
    <location>
        <begin position="204"/>
        <end position="236"/>
    </location>
</feature>
<protein>
    <recommendedName>
        <fullName evidence="6">Ankyrin repeat protein</fullName>
    </recommendedName>
</protein>
<organism evidence="4 5">
    <name type="scientific">Trichoderma aggressivum f. europaeum</name>
    <dbReference type="NCBI Taxonomy" id="173218"/>
    <lineage>
        <taxon>Eukaryota</taxon>
        <taxon>Fungi</taxon>
        <taxon>Dikarya</taxon>
        <taxon>Ascomycota</taxon>
        <taxon>Pezizomycotina</taxon>
        <taxon>Sordariomycetes</taxon>
        <taxon>Hypocreomycetidae</taxon>
        <taxon>Hypocreales</taxon>
        <taxon>Hypocreaceae</taxon>
        <taxon>Trichoderma</taxon>
    </lineage>
</organism>
<feature type="repeat" description="ANK" evidence="3">
    <location>
        <begin position="243"/>
        <end position="272"/>
    </location>
</feature>
<evidence type="ECO:0000313" key="5">
    <source>
        <dbReference type="Proteomes" id="UP001273209"/>
    </source>
</evidence>
<dbReference type="Proteomes" id="UP001273209">
    <property type="component" value="Unassembled WGS sequence"/>
</dbReference>
<sequence length="546" mass="60439">MTLEELKTAVSLLCNTPVDSTTIMRDQIASCGPILQSSEEQDTCSLVHQSARDYLLREEADSDPILEEFRIEAKEAHTSLVRICLACIENSDLCHRPLDITDASVLKKSPLLGYAVKHWPEHAKHADEDFDFSRTFFQKKDDARVHWWRAYGNGSEWHRHEIGTRPLYIASYLGINSLVREILQANAWRTGLEFRKYVNQRNEYGMTPLILAAGEGHHSVVQLLLANGADVDFLSEPAYWVSTALEAAAERGHTSVVQLLLAAGANPELPGNDMALHRAAEIGHAAIVQLLLDKGIDVNATTCTSRILAIWKTPLILAAGNGHEAIVRLLLNNGVDVNMKDEFGNTALQFAARNGHEAIVQLLLETGADVNTRATALSKAVDKGHEAIVRLLLANDVDAKLEDKALRRAAWGGNEAMVRFLLANSAHADIKGTCSMALIRAAERGHEHILRILLEKGADINARHTHHGIWYTALEMAARQGRTTTVQFLLANGARNISTKDAEKPSRTALEWAVRGEHEDIVQLLYRQRQSLRFSQGIEVGYVGRV</sequence>
<dbReference type="InterPro" id="IPR036770">
    <property type="entry name" value="Ankyrin_rpt-contain_sf"/>
</dbReference>
<dbReference type="AlphaFoldDB" id="A0AAE1M4N7"/>
<evidence type="ECO:0000256" key="3">
    <source>
        <dbReference type="PROSITE-ProRule" id="PRU00023"/>
    </source>
</evidence>
<dbReference type="RefSeq" id="XP_062757788.1">
    <property type="nucleotide sequence ID" value="XM_062897537.1"/>
</dbReference>
<dbReference type="SUPFAM" id="SSF48403">
    <property type="entry name" value="Ankyrin repeat"/>
    <property type="match status" value="1"/>
</dbReference>
<evidence type="ECO:0000256" key="1">
    <source>
        <dbReference type="ARBA" id="ARBA00022737"/>
    </source>
</evidence>
<feature type="repeat" description="ANK" evidence="3">
    <location>
        <begin position="343"/>
        <end position="375"/>
    </location>
</feature>
<proteinExistence type="predicted"/>